<protein>
    <submittedName>
        <fullName evidence="3">META domain-containing protein</fullName>
    </submittedName>
</protein>
<organism evidence="3 4">
    <name type="scientific">Roseiconus nitratireducens</name>
    <dbReference type="NCBI Taxonomy" id="2605748"/>
    <lineage>
        <taxon>Bacteria</taxon>
        <taxon>Pseudomonadati</taxon>
        <taxon>Planctomycetota</taxon>
        <taxon>Planctomycetia</taxon>
        <taxon>Pirellulales</taxon>
        <taxon>Pirellulaceae</taxon>
        <taxon>Roseiconus</taxon>
    </lineage>
</organism>
<dbReference type="InterPro" id="IPR023214">
    <property type="entry name" value="HAD_sf"/>
</dbReference>
<evidence type="ECO:0000313" key="4">
    <source>
        <dbReference type="Proteomes" id="UP000324479"/>
    </source>
</evidence>
<feature type="chain" id="PRO_5024431448" evidence="1">
    <location>
        <begin position="24"/>
        <end position="447"/>
    </location>
</feature>
<feature type="domain" description="DUF306" evidence="2">
    <location>
        <begin position="336"/>
        <end position="441"/>
    </location>
</feature>
<dbReference type="SUPFAM" id="SSF56784">
    <property type="entry name" value="HAD-like"/>
    <property type="match status" value="1"/>
</dbReference>
<dbReference type="Proteomes" id="UP000324479">
    <property type="component" value="Unassembled WGS sequence"/>
</dbReference>
<dbReference type="InterPro" id="IPR038670">
    <property type="entry name" value="HslJ-like_sf"/>
</dbReference>
<dbReference type="AlphaFoldDB" id="A0A5M6CVT4"/>
<dbReference type="PANTHER" id="PTHR35535:SF2">
    <property type="entry name" value="DUF306 DOMAIN-CONTAINING PROTEIN"/>
    <property type="match status" value="1"/>
</dbReference>
<evidence type="ECO:0000313" key="3">
    <source>
        <dbReference type="EMBL" id="KAA5539354.1"/>
    </source>
</evidence>
<dbReference type="Pfam" id="PF12710">
    <property type="entry name" value="HAD"/>
    <property type="match status" value="1"/>
</dbReference>
<dbReference type="InterPro" id="IPR005184">
    <property type="entry name" value="DUF306_Meta_HslJ"/>
</dbReference>
<dbReference type="Gene3D" id="3.40.50.1000">
    <property type="entry name" value="HAD superfamily/HAD-like"/>
    <property type="match status" value="1"/>
</dbReference>
<name>A0A5M6CVT4_9BACT</name>
<proteinExistence type="predicted"/>
<keyword evidence="4" id="KW-1185">Reference proteome</keyword>
<dbReference type="CDD" id="cd01427">
    <property type="entry name" value="HAD_like"/>
    <property type="match status" value="1"/>
</dbReference>
<accession>A0A5M6CVT4</accession>
<dbReference type="Pfam" id="PF03724">
    <property type="entry name" value="META"/>
    <property type="match status" value="1"/>
</dbReference>
<comment type="caution">
    <text evidence="3">The sequence shown here is derived from an EMBL/GenBank/DDBJ whole genome shotgun (WGS) entry which is preliminary data.</text>
</comment>
<keyword evidence="1" id="KW-0732">Signal</keyword>
<evidence type="ECO:0000259" key="2">
    <source>
        <dbReference type="Pfam" id="PF03724"/>
    </source>
</evidence>
<evidence type="ECO:0000256" key="1">
    <source>
        <dbReference type="SAM" id="SignalP"/>
    </source>
</evidence>
<reference evidence="3 4" key="1">
    <citation type="submission" date="2019-08" db="EMBL/GenBank/DDBJ databases">
        <authorList>
            <person name="Dhanesh K."/>
            <person name="Kumar G."/>
            <person name="Sasikala C."/>
            <person name="Venkata Ramana C."/>
        </authorList>
    </citation>
    <scope>NUCLEOTIDE SEQUENCE [LARGE SCALE GENOMIC DNA]</scope>
    <source>
        <strain evidence="3 4">JC645</strain>
    </source>
</reference>
<dbReference type="InterPro" id="IPR053147">
    <property type="entry name" value="Hsp_HslJ-like"/>
</dbReference>
<dbReference type="InterPro" id="IPR036412">
    <property type="entry name" value="HAD-like_sf"/>
</dbReference>
<dbReference type="PANTHER" id="PTHR35535">
    <property type="entry name" value="HEAT SHOCK PROTEIN HSLJ"/>
    <property type="match status" value="1"/>
</dbReference>
<dbReference type="EMBL" id="VWOX01000020">
    <property type="protein sequence ID" value="KAA5539354.1"/>
    <property type="molecule type" value="Genomic_DNA"/>
</dbReference>
<gene>
    <name evidence="3" type="ORF">FYK55_24835</name>
</gene>
<dbReference type="Gene3D" id="2.40.128.270">
    <property type="match status" value="1"/>
</dbReference>
<sequence length="447" mass="49541">MIGSVRRLAAVIGLLAVSAVADAQPLPSWNDGPAKQAIVDFVAKVTTEDSPDFLAPQDRIAVFDNDGTLWPENPLPFQLMFALDELRRLAPDHPQWKQNPVIQAALDGDVAVLKKDLKKSLSEILKETHAGTTVDEFDQRVRDWLSTARHPRFDRPYNGLTYLPMQEVLAYLREHGFRTYIVSGGGKDFMRVWAEDTYGIPPEQVIGSMGPLQFEIRDGVPVLARQAGIDFIDDKEGKPVAIHRSIGRRPVAAFGNSDGDLAMLQWTTMTRSPSFGLIVHHTDPEREYAYDRDPASSGKLVTALEQSEQQGWVVVDMKRDWKTVFETTAASDGDMSLDATNWIAEDIGGRGVVDIAQSTLSFDQPNHVTGNTAVNRFSGPAKIDGRSLQLGPLATTRRAGPPALMDQENRFLKALSAVRSYRFDGQRKLLLLDEQGQVLVKLAQLDR</sequence>
<feature type="signal peptide" evidence="1">
    <location>
        <begin position="1"/>
        <end position="23"/>
    </location>
</feature>